<feature type="coiled-coil region" evidence="1">
    <location>
        <begin position="85"/>
        <end position="112"/>
    </location>
</feature>
<gene>
    <name evidence="3" type="ORF">FRX31_015873</name>
</gene>
<dbReference type="EMBL" id="JABWDY010018583">
    <property type="protein sequence ID" value="KAF5194543.1"/>
    <property type="molecule type" value="Genomic_DNA"/>
</dbReference>
<dbReference type="Pfam" id="PF20675">
    <property type="entry name" value="MPH2"/>
    <property type="match status" value="1"/>
</dbReference>
<comment type="caution">
    <text evidence="3">The sequence shown here is derived from an EMBL/GenBank/DDBJ whole genome shotgun (WGS) entry which is preliminary data.</text>
</comment>
<proteinExistence type="predicted"/>
<evidence type="ECO:0000256" key="1">
    <source>
        <dbReference type="SAM" id="Coils"/>
    </source>
</evidence>
<keyword evidence="4" id="KW-1185">Reference proteome</keyword>
<reference evidence="3 4" key="1">
    <citation type="submission" date="2020-06" db="EMBL/GenBank/DDBJ databases">
        <title>Transcriptomic and genomic resources for Thalictrum thalictroides and T. hernandezii: Facilitating candidate gene discovery in an emerging model plant lineage.</title>
        <authorList>
            <person name="Arias T."/>
            <person name="Riano-Pachon D.M."/>
            <person name="Di Stilio V.S."/>
        </authorList>
    </citation>
    <scope>NUCLEOTIDE SEQUENCE [LARGE SCALE GENOMIC DNA]</scope>
    <source>
        <strain evidence="4">cv. WT478/WT964</strain>
        <tissue evidence="3">Leaves</tissue>
    </source>
</reference>
<dbReference type="GO" id="GO:0010206">
    <property type="term" value="P:photosystem II repair"/>
    <property type="evidence" value="ECO:0007669"/>
    <property type="project" value="InterPro"/>
</dbReference>
<feature type="domain" description="Maintenance of Photosystem II under High light 2 C-terminal" evidence="2">
    <location>
        <begin position="120"/>
        <end position="226"/>
    </location>
</feature>
<protein>
    <submittedName>
        <fullName evidence="3">Thylakoid lumenal 16.5 kDa protein</fullName>
    </submittedName>
</protein>
<evidence type="ECO:0000313" key="4">
    <source>
        <dbReference type="Proteomes" id="UP000554482"/>
    </source>
</evidence>
<dbReference type="PANTHER" id="PTHR35742">
    <property type="entry name" value="THYLAKOID LUMENAL 16.5 KDA PROTEIN, CHLOROPLASTIC"/>
    <property type="match status" value="1"/>
</dbReference>
<dbReference type="InterPro" id="IPR038862">
    <property type="entry name" value="MPH2"/>
</dbReference>
<name>A0A7J6WC57_THATH</name>
<evidence type="ECO:0000313" key="3">
    <source>
        <dbReference type="EMBL" id="KAF5194543.1"/>
    </source>
</evidence>
<organism evidence="3 4">
    <name type="scientific">Thalictrum thalictroides</name>
    <name type="common">Rue-anemone</name>
    <name type="synonym">Anemone thalictroides</name>
    <dbReference type="NCBI Taxonomy" id="46969"/>
    <lineage>
        <taxon>Eukaryota</taxon>
        <taxon>Viridiplantae</taxon>
        <taxon>Streptophyta</taxon>
        <taxon>Embryophyta</taxon>
        <taxon>Tracheophyta</taxon>
        <taxon>Spermatophyta</taxon>
        <taxon>Magnoliopsida</taxon>
        <taxon>Ranunculales</taxon>
        <taxon>Ranunculaceae</taxon>
        <taxon>Thalictroideae</taxon>
        <taxon>Thalictrum</taxon>
    </lineage>
</organism>
<dbReference type="InterPro" id="IPR049072">
    <property type="entry name" value="MPH2_C"/>
</dbReference>
<sequence>MAKSLLSTAKTILPLTSSSPSPCPSSSPNTCIKSNSSIITQCKAISESLRLSSPIITKRNLTINLTTILTLSLADKGFFDAEAAILEAEDDLELLERVKKDKQKRIERQELVSASPTETAYLQELVYKLGKVGQAIKDNKLSVASSVLGSTTNADYIKQVNRAFTKLSSSPEEKTEVDTFNSALASLITSVSQRDIKSSKIAFVSSVVSFEKWTTSAGLVGQLQGL</sequence>
<dbReference type="Proteomes" id="UP000554482">
    <property type="component" value="Unassembled WGS sequence"/>
</dbReference>
<dbReference type="OrthoDB" id="1924976at2759"/>
<evidence type="ECO:0000259" key="2">
    <source>
        <dbReference type="Pfam" id="PF20675"/>
    </source>
</evidence>
<dbReference type="PANTHER" id="PTHR35742:SF1">
    <property type="entry name" value="THYLAKOID LUMENAL 16.5 KDA PROTEIN, CHLOROPLASTIC"/>
    <property type="match status" value="1"/>
</dbReference>
<dbReference type="AlphaFoldDB" id="A0A7J6WC57"/>
<accession>A0A7J6WC57</accession>
<keyword evidence="1" id="KW-0175">Coiled coil</keyword>